<evidence type="ECO:0008006" key="4">
    <source>
        <dbReference type="Google" id="ProtNLM"/>
    </source>
</evidence>
<reference evidence="3" key="1">
    <citation type="submission" date="2024-06" db="EMBL/GenBank/DDBJ databases">
        <title>Multi-omics analyses provide insights into the biosynthesis of the anticancer antibiotic pleurotin in Hohenbuehelia grisea.</title>
        <authorList>
            <person name="Weaver J.A."/>
            <person name="Alberti F."/>
        </authorList>
    </citation>
    <scope>NUCLEOTIDE SEQUENCE [LARGE SCALE GENOMIC DNA]</scope>
    <source>
        <strain evidence="3">T-177</strain>
    </source>
</reference>
<gene>
    <name evidence="2" type="ORF">HGRIS_003351</name>
</gene>
<name>A0ABR3JFA4_9AGAR</name>
<proteinExistence type="predicted"/>
<evidence type="ECO:0000313" key="2">
    <source>
        <dbReference type="EMBL" id="KAL0954357.1"/>
    </source>
</evidence>
<evidence type="ECO:0000313" key="3">
    <source>
        <dbReference type="Proteomes" id="UP001556367"/>
    </source>
</evidence>
<organism evidence="2 3">
    <name type="scientific">Hohenbuehelia grisea</name>
    <dbReference type="NCBI Taxonomy" id="104357"/>
    <lineage>
        <taxon>Eukaryota</taxon>
        <taxon>Fungi</taxon>
        <taxon>Dikarya</taxon>
        <taxon>Basidiomycota</taxon>
        <taxon>Agaricomycotina</taxon>
        <taxon>Agaricomycetes</taxon>
        <taxon>Agaricomycetidae</taxon>
        <taxon>Agaricales</taxon>
        <taxon>Pleurotineae</taxon>
        <taxon>Pleurotaceae</taxon>
        <taxon>Hohenbuehelia</taxon>
    </lineage>
</organism>
<sequence>MMVTDFPGGTGNIEGPVSPHNYKRAVYRQAPARFAVEMLGPARQGGNWSFGMLVTPVSNFDGISLSSRALNSVYEVWRRWEDCLWFQETIELEYERLARQKRQRLFKGKGVKKNGMYLQDQAASFESLPPGPDPHSIAENIHDTIPKLTKKGTLFRASQATIDQRQRELTALIEGLLQDDVPTLIQELRTSRIVTDFFGYWRRDYDLAQKKNPLKDARQRNSVSSSVFSMYFSQSSISDRRDSAIPPVPQSPSCLSVSTSSRPRAFSSATTSSTLSSSAPSSRLPYKSHNLSSDEDLPRSSASQSSSCSSSGPSSRDSQGSIISSMSYLVPDDASIVIDHNSKLISDYPFSLSRPSIALESLPEDPDSTRKTDSNPPPVRTRMRRSSSTSDHPHRSVQIYGTPPQSTESLEPRLPADQQSLAPSRRSVRESWVSGTSMLDGLNVSLDDSPVLPNRRIRDSMSSISTFMTANSAEAVIPLSLTASPDLRRSLSSGTRRYRPMSLSEDDYSELDDDILDPYFYDEFPMPQPLPSTPASRYAAIGQLSPRLTRSSVHLSPVPPSPTGSTFTAVSQFSQSSSFSNGTGLSLKVAYQNTIVLLRTPADSTLASVRARLEEKFAGQDIILPSTWVLNLVLPTPHANGPADARSPTVKARGRANSLASVTDENRMRAVRTQQEWERIVMPMEGTKLNIRILDADTR</sequence>
<evidence type="ECO:0000256" key="1">
    <source>
        <dbReference type="SAM" id="MobiDB-lite"/>
    </source>
</evidence>
<feature type="compositionally biased region" description="Low complexity" evidence="1">
    <location>
        <begin position="258"/>
        <end position="285"/>
    </location>
</feature>
<accession>A0ABR3JFA4</accession>
<dbReference type="Proteomes" id="UP001556367">
    <property type="component" value="Unassembled WGS sequence"/>
</dbReference>
<dbReference type="EMBL" id="JASNQZ010000007">
    <property type="protein sequence ID" value="KAL0954357.1"/>
    <property type="molecule type" value="Genomic_DNA"/>
</dbReference>
<feature type="region of interest" description="Disordered" evidence="1">
    <location>
        <begin position="239"/>
        <end position="320"/>
    </location>
</feature>
<feature type="compositionally biased region" description="Low complexity" evidence="1">
    <location>
        <begin position="299"/>
        <end position="320"/>
    </location>
</feature>
<keyword evidence="3" id="KW-1185">Reference proteome</keyword>
<dbReference type="Gene3D" id="3.30.1520.10">
    <property type="entry name" value="Phox-like domain"/>
    <property type="match status" value="1"/>
</dbReference>
<protein>
    <recommendedName>
        <fullName evidence="4">PX domain-containing protein</fullName>
    </recommendedName>
</protein>
<dbReference type="InterPro" id="IPR036871">
    <property type="entry name" value="PX_dom_sf"/>
</dbReference>
<feature type="region of interest" description="Disordered" evidence="1">
    <location>
        <begin position="360"/>
        <end position="430"/>
    </location>
</feature>
<comment type="caution">
    <text evidence="2">The sequence shown here is derived from an EMBL/GenBank/DDBJ whole genome shotgun (WGS) entry which is preliminary data.</text>
</comment>